<sequence>MLTNRSVAISFALVAALALAACGGSDTASTSTPSTVTDNVTSTATDTTTPVTTGTQLTTGSASCTKAEIEKAVSDLSSTDYPSPSLATGGGPPYKCADGWAVGFVNVGSGMEEITTTVVWQAEGQFWVPQDRGKVCPKPSKVPAAIYDLACNSN</sequence>
<name>A0A6J5Z6R9_9ZZZZ</name>
<proteinExistence type="predicted"/>
<evidence type="ECO:0000313" key="2">
    <source>
        <dbReference type="EMBL" id="CAB4336140.1"/>
    </source>
</evidence>
<protein>
    <submittedName>
        <fullName evidence="2">Unannotated protein</fullName>
    </submittedName>
</protein>
<reference evidence="2" key="1">
    <citation type="submission" date="2020-05" db="EMBL/GenBank/DDBJ databases">
        <authorList>
            <person name="Chiriac C."/>
            <person name="Salcher M."/>
            <person name="Ghai R."/>
            <person name="Kavagutti S V."/>
        </authorList>
    </citation>
    <scope>NUCLEOTIDE SEQUENCE</scope>
</reference>
<dbReference type="AlphaFoldDB" id="A0A6J5Z6R9"/>
<feature type="compositionally biased region" description="Low complexity" evidence="1">
    <location>
        <begin position="35"/>
        <end position="52"/>
    </location>
</feature>
<accession>A0A6J5Z6R9</accession>
<feature type="region of interest" description="Disordered" evidence="1">
    <location>
        <begin position="26"/>
        <end position="52"/>
    </location>
</feature>
<dbReference type="EMBL" id="CAESAO010000009">
    <property type="protein sequence ID" value="CAB4336140.1"/>
    <property type="molecule type" value="Genomic_DNA"/>
</dbReference>
<organism evidence="2">
    <name type="scientific">freshwater metagenome</name>
    <dbReference type="NCBI Taxonomy" id="449393"/>
    <lineage>
        <taxon>unclassified sequences</taxon>
        <taxon>metagenomes</taxon>
        <taxon>ecological metagenomes</taxon>
    </lineage>
</organism>
<dbReference type="PROSITE" id="PS51257">
    <property type="entry name" value="PROKAR_LIPOPROTEIN"/>
    <property type="match status" value="1"/>
</dbReference>
<evidence type="ECO:0000256" key="1">
    <source>
        <dbReference type="SAM" id="MobiDB-lite"/>
    </source>
</evidence>
<gene>
    <name evidence="2" type="ORF">UFOPK3522_00200</name>
</gene>